<dbReference type="InterPro" id="IPR041657">
    <property type="entry name" value="HTH_17"/>
</dbReference>
<reference evidence="3" key="2">
    <citation type="journal article" date="2018" name="Environ. Microbiol.">
        <title>Bloom of a denitrifying methanotroph, 'Candidatus Methylomirabilis limnetica', in a deep stratified lake.</title>
        <authorList>
            <person name="Graf J.S."/>
            <person name="Mayr M.J."/>
            <person name="Marchant H.K."/>
            <person name="Tienken D."/>
            <person name="Hach P.F."/>
            <person name="Brand A."/>
            <person name="Schubert C.J."/>
            <person name="Kuypers M.M."/>
            <person name="Milucka J."/>
        </authorList>
    </citation>
    <scope>NUCLEOTIDE SEQUENCE [LARGE SCALE GENOMIC DNA]</scope>
    <source>
        <strain evidence="3">Zug</strain>
    </source>
</reference>
<evidence type="ECO:0000259" key="1">
    <source>
        <dbReference type="Pfam" id="PF12728"/>
    </source>
</evidence>
<dbReference type="InterPro" id="IPR010093">
    <property type="entry name" value="SinI_DNA-bd"/>
</dbReference>
<dbReference type="AlphaFoldDB" id="A0A2T4TZE8"/>
<comment type="caution">
    <text evidence="2">The sequence shown here is derived from an EMBL/GenBank/DDBJ whole genome shotgun (WGS) entry which is preliminary data.</text>
</comment>
<sequence>MDKCLLRVDEAAILLTVSRWTIYRWVQEGRLDATKIGKGSLRIFQTSVAALIEQNRTWDAEVSKSHRILQPR</sequence>
<dbReference type="GO" id="GO:0003677">
    <property type="term" value="F:DNA binding"/>
    <property type="evidence" value="ECO:0007669"/>
    <property type="project" value="InterPro"/>
</dbReference>
<organism evidence="2 3">
    <name type="scientific">Candidatus Methylomirabilis limnetica</name>
    <dbReference type="NCBI Taxonomy" id="2033718"/>
    <lineage>
        <taxon>Bacteria</taxon>
        <taxon>Candidatus Methylomirabilota</taxon>
        <taxon>Candidatus Methylomirabilia</taxon>
        <taxon>Candidatus Methylomirabilales</taxon>
        <taxon>Candidatus Methylomirabilaceae</taxon>
        <taxon>Candidatus Methylomirabilis</taxon>
    </lineage>
</organism>
<dbReference type="InterPro" id="IPR009061">
    <property type="entry name" value="DNA-bd_dom_put_sf"/>
</dbReference>
<dbReference type="OrthoDB" id="9805928at2"/>
<reference evidence="2 3" key="1">
    <citation type="submission" date="2017-09" db="EMBL/GenBank/DDBJ databases">
        <title>Bloom of a denitrifying methanotroph, Candidatus Methylomirabilis limnetica, in a deep stratified lake.</title>
        <authorList>
            <person name="Graf J.S."/>
            <person name="Marchant H.K."/>
            <person name="Tienken D."/>
            <person name="Hach P.F."/>
            <person name="Brand A."/>
            <person name="Schubert C.J."/>
            <person name="Kuypers M.M."/>
            <person name="Milucka J."/>
        </authorList>
    </citation>
    <scope>NUCLEOTIDE SEQUENCE [LARGE SCALE GENOMIC DNA]</scope>
    <source>
        <strain evidence="2 3">Zug</strain>
    </source>
</reference>
<dbReference type="Pfam" id="PF12728">
    <property type="entry name" value="HTH_17"/>
    <property type="match status" value="1"/>
</dbReference>
<keyword evidence="3" id="KW-1185">Reference proteome</keyword>
<dbReference type="Proteomes" id="UP000241436">
    <property type="component" value="Unassembled WGS sequence"/>
</dbReference>
<dbReference type="NCBIfam" id="TIGR01764">
    <property type="entry name" value="excise"/>
    <property type="match status" value="1"/>
</dbReference>
<dbReference type="EMBL" id="NVQC01000015">
    <property type="protein sequence ID" value="PTL36486.1"/>
    <property type="molecule type" value="Genomic_DNA"/>
</dbReference>
<accession>A0A2T4TZE8</accession>
<protein>
    <recommendedName>
        <fullName evidence="1">Helix-turn-helix domain-containing protein</fullName>
    </recommendedName>
</protein>
<proteinExistence type="predicted"/>
<evidence type="ECO:0000313" key="3">
    <source>
        <dbReference type="Proteomes" id="UP000241436"/>
    </source>
</evidence>
<name>A0A2T4TZE8_9BACT</name>
<gene>
    <name evidence="2" type="ORF">CLG94_03755</name>
</gene>
<dbReference type="SUPFAM" id="SSF46955">
    <property type="entry name" value="Putative DNA-binding domain"/>
    <property type="match status" value="1"/>
</dbReference>
<feature type="domain" description="Helix-turn-helix" evidence="1">
    <location>
        <begin position="5"/>
        <end position="56"/>
    </location>
</feature>
<dbReference type="RefSeq" id="WP_107561556.1">
    <property type="nucleotide sequence ID" value="NZ_NVQC01000015.1"/>
</dbReference>
<evidence type="ECO:0000313" key="2">
    <source>
        <dbReference type="EMBL" id="PTL36486.1"/>
    </source>
</evidence>